<dbReference type="AlphaFoldDB" id="A0A0S7XYL5"/>
<sequence>MSEIHQVLIYILIGVILGSFLFLFLSRLFRRRGPVVQGEPRSFSEKEVEEFLKRSGFEILGKRQKETVITRVDGKDRFGYIEADYTVRKGRKKYVVVVQSGLEASDPNEPMLRRKLLEFDHVFHPHALLVVDLSRGEIHEVNFRFPYERNIDFFFRFLIALFIIAMVIGIIWMLVQLRLI</sequence>
<gene>
    <name evidence="2" type="ORF">AMJ44_07205</name>
</gene>
<feature type="transmembrane region" description="Helical" evidence="1">
    <location>
        <begin position="6"/>
        <end position="25"/>
    </location>
</feature>
<reference evidence="2 3" key="1">
    <citation type="journal article" date="2015" name="Microbiome">
        <title>Genomic resolution of linkages in carbon, nitrogen, and sulfur cycling among widespread estuary sediment bacteria.</title>
        <authorList>
            <person name="Baker B.J."/>
            <person name="Lazar C.S."/>
            <person name="Teske A.P."/>
            <person name="Dick G.J."/>
        </authorList>
    </citation>
    <scope>NUCLEOTIDE SEQUENCE [LARGE SCALE GENOMIC DNA]</scope>
    <source>
        <strain evidence="2">DG_54_3</strain>
    </source>
</reference>
<name>A0A0S7XYL5_UNCSA</name>
<evidence type="ECO:0000256" key="1">
    <source>
        <dbReference type="SAM" id="Phobius"/>
    </source>
</evidence>
<keyword evidence="1" id="KW-0812">Transmembrane</keyword>
<accession>A0A0S7XYL5</accession>
<comment type="caution">
    <text evidence="2">The sequence shown here is derived from an EMBL/GenBank/DDBJ whole genome shotgun (WGS) entry which is preliminary data.</text>
</comment>
<evidence type="ECO:0000313" key="2">
    <source>
        <dbReference type="EMBL" id="KPJ67601.1"/>
    </source>
</evidence>
<keyword evidence="1" id="KW-1133">Transmembrane helix</keyword>
<feature type="transmembrane region" description="Helical" evidence="1">
    <location>
        <begin position="153"/>
        <end position="175"/>
    </location>
</feature>
<keyword evidence="1" id="KW-0472">Membrane</keyword>
<dbReference type="Proteomes" id="UP000051861">
    <property type="component" value="Unassembled WGS sequence"/>
</dbReference>
<dbReference type="EMBL" id="LIZX01000062">
    <property type="protein sequence ID" value="KPJ67601.1"/>
    <property type="molecule type" value="Genomic_DNA"/>
</dbReference>
<organism evidence="2 3">
    <name type="scientific">candidate division WOR-1 bacterium DG_54_3</name>
    <dbReference type="NCBI Taxonomy" id="1703775"/>
    <lineage>
        <taxon>Bacteria</taxon>
        <taxon>Bacillati</taxon>
        <taxon>Saganbacteria</taxon>
    </lineage>
</organism>
<proteinExistence type="predicted"/>
<protein>
    <submittedName>
        <fullName evidence="2">Uncharacterized protein</fullName>
    </submittedName>
</protein>
<evidence type="ECO:0000313" key="3">
    <source>
        <dbReference type="Proteomes" id="UP000051861"/>
    </source>
</evidence>